<evidence type="ECO:0000313" key="2">
    <source>
        <dbReference type="Proteomes" id="UP000249046"/>
    </source>
</evidence>
<comment type="caution">
    <text evidence="1">The sequence shown here is derived from an EMBL/GenBank/DDBJ whole genome shotgun (WGS) entry which is preliminary data.</text>
</comment>
<organism evidence="1 2">
    <name type="scientific">Rhodanobacter denitrificans</name>
    <dbReference type="NCBI Taxonomy" id="666685"/>
    <lineage>
        <taxon>Bacteria</taxon>
        <taxon>Pseudomonadati</taxon>
        <taxon>Pseudomonadota</taxon>
        <taxon>Gammaproteobacteria</taxon>
        <taxon>Lysobacterales</taxon>
        <taxon>Rhodanobacteraceae</taxon>
        <taxon>Rhodanobacter</taxon>
    </lineage>
</organism>
<gene>
    <name evidence="1" type="ORF">DI564_02115</name>
</gene>
<protein>
    <submittedName>
        <fullName evidence="1">Uncharacterized protein</fullName>
    </submittedName>
</protein>
<dbReference type="EMBL" id="QFPO01000002">
    <property type="protein sequence ID" value="PZQ19524.1"/>
    <property type="molecule type" value="Genomic_DNA"/>
</dbReference>
<sequence>MRLVIRIIALSRATQLRRQFREVDKAIDELTPNARKQLAALTMREFTAASKSEFPHLYATPAEEKYRPWGAGTEIGLERMRSDNPQVRMRGIALWLTVAYHETKDSPFERQQDVHRLVVRALRALKETVPPAELDQWFGVSAKVA</sequence>
<name>A0A2W5KU54_9GAMM</name>
<proteinExistence type="predicted"/>
<evidence type="ECO:0000313" key="1">
    <source>
        <dbReference type="EMBL" id="PZQ19524.1"/>
    </source>
</evidence>
<reference evidence="1 2" key="1">
    <citation type="submission" date="2017-08" db="EMBL/GenBank/DDBJ databases">
        <title>Infants hospitalized years apart are colonized by the same room-sourced microbial strains.</title>
        <authorList>
            <person name="Brooks B."/>
            <person name="Olm M.R."/>
            <person name="Firek B.A."/>
            <person name="Baker R."/>
            <person name="Thomas B.C."/>
            <person name="Morowitz M.J."/>
            <person name="Banfield J.F."/>
        </authorList>
    </citation>
    <scope>NUCLEOTIDE SEQUENCE [LARGE SCALE GENOMIC DNA]</scope>
    <source>
        <strain evidence="1">S2_005_003_R2_42</strain>
    </source>
</reference>
<accession>A0A2W5KU54</accession>
<dbReference type="AlphaFoldDB" id="A0A2W5KU54"/>
<dbReference type="Proteomes" id="UP000249046">
    <property type="component" value="Unassembled WGS sequence"/>
</dbReference>